<dbReference type="Proteomes" id="UP000037029">
    <property type="component" value="Chromosome"/>
</dbReference>
<evidence type="ECO:0000313" key="1">
    <source>
        <dbReference type="EMBL" id="ATP20820.1"/>
    </source>
</evidence>
<dbReference type="AlphaFoldDB" id="A0A0J9CX69"/>
<evidence type="ECO:0000313" key="2">
    <source>
        <dbReference type="Proteomes" id="UP000037029"/>
    </source>
</evidence>
<sequence length="102" mass="10628">MTMAETTPTLAELMAQQTELERQIAAATLSSVQAAQAVMARASTGKVADDLEALQASLPANGTAHQQIGNVISVIRNVASWLPGEVTRLEALAAEPQTEEAA</sequence>
<protein>
    <submittedName>
        <fullName evidence="1">Uncharacterized protein</fullName>
    </submittedName>
</protein>
<gene>
    <name evidence="1" type="ORF">BV87_22175</name>
</gene>
<name>A0A0J9CX69_SPHYA</name>
<dbReference type="EMBL" id="CP020925">
    <property type="protein sequence ID" value="ATP20820.1"/>
    <property type="molecule type" value="Genomic_DNA"/>
</dbReference>
<accession>A0A0J9CX69</accession>
<proteinExistence type="predicted"/>
<reference evidence="1 2" key="1">
    <citation type="submission" date="2017-04" db="EMBL/GenBank/DDBJ databases">
        <title>Characterization, genome and methylation analysis of a phthalic acid esters degrading strain Sphingobium yanoikuyae SHJ.</title>
        <authorList>
            <person name="Feng L."/>
        </authorList>
    </citation>
    <scope>NUCLEOTIDE SEQUENCE [LARGE SCALE GENOMIC DNA]</scope>
    <source>
        <strain evidence="1 2">SHJ</strain>
    </source>
</reference>
<organism evidence="1 2">
    <name type="scientific">Sphingobium yanoikuyae</name>
    <name type="common">Sphingomonas yanoikuyae</name>
    <dbReference type="NCBI Taxonomy" id="13690"/>
    <lineage>
        <taxon>Bacteria</taxon>
        <taxon>Pseudomonadati</taxon>
        <taxon>Pseudomonadota</taxon>
        <taxon>Alphaproteobacteria</taxon>
        <taxon>Sphingomonadales</taxon>
        <taxon>Sphingomonadaceae</taxon>
        <taxon>Sphingobium</taxon>
    </lineage>
</organism>